<reference evidence="1 2" key="2">
    <citation type="journal article" date="2016" name="Genome Announc.">
        <title>Permanent Draft Genome Sequences for Two Variants of Frankia sp. Strain CpI1, the First Frankia Strain Isolated from Root Nodules of Comptonia peregrina.</title>
        <authorList>
            <person name="Oshone R."/>
            <person name="Hurst S.G.IV."/>
            <person name="Abebe-Akele F."/>
            <person name="Simpson S."/>
            <person name="Morris K."/>
            <person name="Thomas W.K."/>
            <person name="Tisa L.S."/>
        </authorList>
    </citation>
    <scope>NUCLEOTIDE SEQUENCE [LARGE SCALE GENOMIC DNA]</scope>
    <source>
        <strain evidence="2">CpI1-S</strain>
    </source>
</reference>
<reference evidence="2" key="1">
    <citation type="submission" date="2015-02" db="EMBL/GenBank/DDBJ databases">
        <title>Draft Genome of Frankia sp. CpI1-S.</title>
        <authorList>
            <person name="Oshone R.T."/>
            <person name="Ngom M."/>
            <person name="Ghodhbane-Gtari F."/>
            <person name="Gtari M."/>
            <person name="Morris K."/>
            <person name="Thomas K."/>
            <person name="Sen A."/>
            <person name="Tisa L.S."/>
        </authorList>
    </citation>
    <scope>NUCLEOTIDE SEQUENCE [LARGE SCALE GENOMIC DNA]</scope>
    <source>
        <strain evidence="2">CpI1-S</strain>
    </source>
</reference>
<gene>
    <name evidence="1" type="ORF">FF36_05316</name>
</gene>
<evidence type="ECO:0000313" key="2">
    <source>
        <dbReference type="Proteomes" id="UP000032545"/>
    </source>
</evidence>
<dbReference type="RefSeq" id="WP_044887800.1">
    <property type="nucleotide sequence ID" value="NZ_JYFN01000062.1"/>
</dbReference>
<organism evidence="1 2">
    <name type="scientific">Frankia torreyi</name>
    <dbReference type="NCBI Taxonomy" id="1856"/>
    <lineage>
        <taxon>Bacteria</taxon>
        <taxon>Bacillati</taxon>
        <taxon>Actinomycetota</taxon>
        <taxon>Actinomycetes</taxon>
        <taxon>Frankiales</taxon>
        <taxon>Frankiaceae</taxon>
        <taxon>Frankia</taxon>
    </lineage>
</organism>
<dbReference type="Proteomes" id="UP000032545">
    <property type="component" value="Unassembled WGS sequence"/>
</dbReference>
<keyword evidence="2" id="KW-1185">Reference proteome</keyword>
<accession>A0A0D8BAF3</accession>
<dbReference type="PATRIC" id="fig|1502723.3.peg.5726"/>
<dbReference type="AlphaFoldDB" id="A0A0D8BAF3"/>
<dbReference type="EMBL" id="JYFN01000062">
    <property type="protein sequence ID" value="KJE20342.1"/>
    <property type="molecule type" value="Genomic_DNA"/>
</dbReference>
<sequence length="67" mass="7431">MAGDLTRDQVDAVITSILEGLDRNGYREAVLADVDPAKLPAVLAAEARGRQDMKARGYEYRGRRGRR</sequence>
<proteinExistence type="predicted"/>
<protein>
    <submittedName>
        <fullName evidence="1">Uncharacterized protein</fullName>
    </submittedName>
</protein>
<comment type="caution">
    <text evidence="1">The sequence shown here is derived from an EMBL/GenBank/DDBJ whole genome shotgun (WGS) entry which is preliminary data.</text>
</comment>
<evidence type="ECO:0000313" key="1">
    <source>
        <dbReference type="EMBL" id="KJE20342.1"/>
    </source>
</evidence>
<name>A0A0D8BAF3_9ACTN</name>